<dbReference type="GO" id="GO:0006729">
    <property type="term" value="P:tetrahydrobiopterin biosynthetic process"/>
    <property type="evidence" value="ECO:0007669"/>
    <property type="project" value="InterPro"/>
</dbReference>
<gene>
    <name evidence="5" type="ORF">PC9H_007294</name>
</gene>
<dbReference type="AlphaFoldDB" id="A0A8H7DSL7"/>
<evidence type="ECO:0000256" key="1">
    <source>
        <dbReference type="ARBA" id="ARBA00001554"/>
    </source>
</evidence>
<dbReference type="GeneID" id="59377112"/>
<dbReference type="Proteomes" id="UP000623687">
    <property type="component" value="Unassembled WGS sequence"/>
</dbReference>
<evidence type="ECO:0000313" key="6">
    <source>
        <dbReference type="Proteomes" id="UP000623687"/>
    </source>
</evidence>
<dbReference type="RefSeq" id="XP_036630447.1">
    <property type="nucleotide sequence ID" value="XM_036776827.1"/>
</dbReference>
<evidence type="ECO:0000256" key="4">
    <source>
        <dbReference type="ARBA" id="ARBA00023239"/>
    </source>
</evidence>
<dbReference type="EC" id="4.2.1.96" evidence="3"/>
<name>A0A8H7DSL7_PLEOS</name>
<dbReference type="GO" id="GO:0008124">
    <property type="term" value="F:4-alpha-hydroxytetrahydrobiopterin dehydratase activity"/>
    <property type="evidence" value="ECO:0007669"/>
    <property type="project" value="UniProtKB-EC"/>
</dbReference>
<reference evidence="5" key="1">
    <citation type="submission" date="2019-07" db="EMBL/GenBank/DDBJ databases">
        <authorList>
            <person name="Palmer J.M."/>
        </authorList>
    </citation>
    <scope>NUCLEOTIDE SEQUENCE</scope>
    <source>
        <strain evidence="5">PC9</strain>
    </source>
</reference>
<dbReference type="Pfam" id="PF01329">
    <property type="entry name" value="Pterin_4a"/>
    <property type="match status" value="1"/>
</dbReference>
<evidence type="ECO:0000256" key="3">
    <source>
        <dbReference type="ARBA" id="ARBA00013252"/>
    </source>
</evidence>
<keyword evidence="4" id="KW-0456">Lyase</keyword>
<dbReference type="EMBL" id="JACETU010000005">
    <property type="protein sequence ID" value="KAF7428075.1"/>
    <property type="molecule type" value="Genomic_DNA"/>
</dbReference>
<protein>
    <recommendedName>
        <fullName evidence="3">4a-hydroxytetrahydrobiopterin dehydratase</fullName>
        <ecNumber evidence="3">4.2.1.96</ecNumber>
    </recommendedName>
</protein>
<evidence type="ECO:0000313" key="5">
    <source>
        <dbReference type="EMBL" id="KAF7428075.1"/>
    </source>
</evidence>
<organism evidence="5 6">
    <name type="scientific">Pleurotus ostreatus</name>
    <name type="common">Oyster mushroom</name>
    <name type="synonym">White-rot fungus</name>
    <dbReference type="NCBI Taxonomy" id="5322"/>
    <lineage>
        <taxon>Eukaryota</taxon>
        <taxon>Fungi</taxon>
        <taxon>Dikarya</taxon>
        <taxon>Basidiomycota</taxon>
        <taxon>Agaricomycotina</taxon>
        <taxon>Agaricomycetes</taxon>
        <taxon>Agaricomycetidae</taxon>
        <taxon>Agaricales</taxon>
        <taxon>Pleurotineae</taxon>
        <taxon>Pleurotaceae</taxon>
        <taxon>Pleurotus</taxon>
    </lineage>
</organism>
<dbReference type="InterPro" id="IPR001533">
    <property type="entry name" value="Pterin_deHydtase"/>
</dbReference>
<evidence type="ECO:0000256" key="2">
    <source>
        <dbReference type="ARBA" id="ARBA00006472"/>
    </source>
</evidence>
<sequence>MLAVQSLRRSALLPRASRIRSVHLHLVNIASRPFATSTTALDAKDPTLDAAYVRHGCTDASSASRQYPPTNLLPDRVSGWPSPWITAEDFGRYMGVLYGSGWSIHFSSAHSKPTKSHPSRVVPELFKMYHFDSDEFAAKFVEDLKELMSEENHHCVLRVANTQVTIYTHTHSARPALGSKNAPGITLRDVRFAMLVDLLRSTESVARDAGDTSSGHVQFPNLTWDEYQHSIRITMAPPGGV</sequence>
<keyword evidence="6" id="KW-1185">Reference proteome</keyword>
<comment type="catalytic activity">
    <reaction evidence="1">
        <text>(4aS,6R)-4a-hydroxy-L-erythro-5,6,7,8-tetrahydrobiopterin = (6R)-L-erythro-6,7-dihydrobiopterin + H2O</text>
        <dbReference type="Rhea" id="RHEA:11920"/>
        <dbReference type="ChEBI" id="CHEBI:15377"/>
        <dbReference type="ChEBI" id="CHEBI:15642"/>
        <dbReference type="ChEBI" id="CHEBI:43120"/>
        <dbReference type="EC" id="4.2.1.96"/>
    </reaction>
</comment>
<dbReference type="OrthoDB" id="3263285at2759"/>
<dbReference type="SUPFAM" id="SSF55248">
    <property type="entry name" value="PCD-like"/>
    <property type="match status" value="1"/>
</dbReference>
<dbReference type="InterPro" id="IPR036428">
    <property type="entry name" value="PCD_sf"/>
</dbReference>
<comment type="similarity">
    <text evidence="2">Belongs to the pterin-4-alpha-carbinolamine dehydratase family.</text>
</comment>
<proteinExistence type="inferred from homology"/>
<dbReference type="VEuPathDB" id="FungiDB:PC9H_007294"/>
<dbReference type="Gene3D" id="3.30.1360.20">
    <property type="entry name" value="Transcriptional coactivator/pterin dehydratase"/>
    <property type="match status" value="1"/>
</dbReference>
<comment type="caution">
    <text evidence="5">The sequence shown here is derived from an EMBL/GenBank/DDBJ whole genome shotgun (WGS) entry which is preliminary data.</text>
</comment>
<accession>A0A8H7DSL7</accession>